<accession>A0A6S6PAH6</accession>
<evidence type="ECO:0000313" key="3">
    <source>
        <dbReference type="Proteomes" id="UP000515734"/>
    </source>
</evidence>
<dbReference type="EMBL" id="AP023287">
    <property type="protein sequence ID" value="BCI53700.1"/>
    <property type="molecule type" value="Genomic_DNA"/>
</dbReference>
<name>A0A6S6PAH6_9MYCO</name>
<organism evidence="2 3">
    <name type="scientific">Mycolicibacterium litorale</name>
    <dbReference type="NCBI Taxonomy" id="758802"/>
    <lineage>
        <taxon>Bacteria</taxon>
        <taxon>Bacillati</taxon>
        <taxon>Actinomycetota</taxon>
        <taxon>Actinomycetes</taxon>
        <taxon>Mycobacteriales</taxon>
        <taxon>Mycobacteriaceae</taxon>
        <taxon>Mycolicibacterium</taxon>
    </lineage>
</organism>
<gene>
    <name evidence="2" type="ORF">NIIDNTM18_29780</name>
</gene>
<reference evidence="2 3" key="1">
    <citation type="submission" date="2020-07" db="EMBL/GenBank/DDBJ databases">
        <title>Complete genome sequence of Mycolicibacterium litorale like strain isolated from cardiac implantable electronic device infection.</title>
        <authorList>
            <person name="Fukano H."/>
            <person name="Miyama H."/>
            <person name="Hoshino Y."/>
        </authorList>
    </citation>
    <scope>NUCLEOTIDE SEQUENCE [LARGE SCALE GENOMIC DNA]</scope>
    <source>
        <strain evidence="2 3">NIIDNTM18</strain>
    </source>
</reference>
<evidence type="ECO:0000256" key="1">
    <source>
        <dbReference type="SAM" id="MobiDB-lite"/>
    </source>
</evidence>
<sequence length="73" mass="7743">MTPPRPHRCAACGKYCVPADSLCGGCTSQRQRRIAAALARLSPNRAELPAQCHGDGLNPPPAMDDDRGSDLAR</sequence>
<dbReference type="Proteomes" id="UP000515734">
    <property type="component" value="Chromosome"/>
</dbReference>
<dbReference type="AlphaFoldDB" id="A0A6S6PAH6"/>
<evidence type="ECO:0000313" key="2">
    <source>
        <dbReference type="EMBL" id="BCI53700.1"/>
    </source>
</evidence>
<feature type="region of interest" description="Disordered" evidence="1">
    <location>
        <begin position="49"/>
        <end position="73"/>
    </location>
</feature>
<feature type="compositionally biased region" description="Basic and acidic residues" evidence="1">
    <location>
        <begin position="64"/>
        <end position="73"/>
    </location>
</feature>
<proteinExistence type="predicted"/>
<protein>
    <submittedName>
        <fullName evidence="2">Uncharacterized protein</fullName>
    </submittedName>
</protein>